<dbReference type="Gene3D" id="3.30.70.330">
    <property type="match status" value="1"/>
</dbReference>
<dbReference type="InterPro" id="IPR012677">
    <property type="entry name" value="Nucleotide-bd_a/b_plait_sf"/>
</dbReference>
<gene>
    <name evidence="2" type="ORF">CVT25_002942</name>
</gene>
<dbReference type="GO" id="GO:0000340">
    <property type="term" value="F:RNA 7-methylguanosine cap binding"/>
    <property type="evidence" value="ECO:0007669"/>
    <property type="project" value="InterPro"/>
</dbReference>
<protein>
    <submittedName>
        <fullName evidence="2">Uncharacterized protein</fullName>
    </submittedName>
</protein>
<dbReference type="GO" id="GO:0003729">
    <property type="term" value="F:mRNA binding"/>
    <property type="evidence" value="ECO:0007669"/>
    <property type="project" value="InterPro"/>
</dbReference>
<dbReference type="EMBL" id="NHYD01003359">
    <property type="protein sequence ID" value="PPQ79886.1"/>
    <property type="molecule type" value="Genomic_DNA"/>
</dbReference>
<proteinExistence type="predicted"/>
<evidence type="ECO:0000313" key="3">
    <source>
        <dbReference type="Proteomes" id="UP000283269"/>
    </source>
</evidence>
<comment type="caution">
    <text evidence="2">The sequence shown here is derived from an EMBL/GenBank/DDBJ whole genome shotgun (WGS) entry which is preliminary data.</text>
</comment>
<sequence length="283" mass="29648">MAASLSGLSASVTRILYLTGFPKELKTKDIQAAFAEYESASGGFKIKWRDDTSLLIVFQDAAVAKRAYLNTVAFPPPILTSSTTGLSASIRPYDGPDAQTVIQTVNSRGQHNPNPSRTHNARAASMSVFPNSRSTSNSNAHPNNNNGNHHSRNNHSTASGQHVAIPDRSDGQPSPTLPSLPSHPTLNALISSSLGEAVAGTNPNLPADPAILTTSLQQQQESLNGPRIGDPGKRMLGAALGVRHPALGPRMINGGGSPSSAQGNGVDHMREMQRAMGGLVVAE</sequence>
<dbReference type="InParanoid" id="A0A409WN10"/>
<reference evidence="2 3" key="1">
    <citation type="journal article" date="2018" name="Evol. Lett.">
        <title>Horizontal gene cluster transfer increased hallucinogenic mushroom diversity.</title>
        <authorList>
            <person name="Reynolds H.T."/>
            <person name="Vijayakumar V."/>
            <person name="Gluck-Thaler E."/>
            <person name="Korotkin H.B."/>
            <person name="Matheny P.B."/>
            <person name="Slot J.C."/>
        </authorList>
    </citation>
    <scope>NUCLEOTIDE SEQUENCE [LARGE SCALE GENOMIC DNA]</scope>
    <source>
        <strain evidence="2 3">2631</strain>
    </source>
</reference>
<dbReference type="Proteomes" id="UP000283269">
    <property type="component" value="Unassembled WGS sequence"/>
</dbReference>
<keyword evidence="3" id="KW-1185">Reference proteome</keyword>
<feature type="region of interest" description="Disordered" evidence="1">
    <location>
        <begin position="129"/>
        <end position="187"/>
    </location>
</feature>
<evidence type="ECO:0000313" key="2">
    <source>
        <dbReference type="EMBL" id="PPQ79886.1"/>
    </source>
</evidence>
<dbReference type="InterPro" id="IPR019416">
    <property type="entry name" value="NCBP3"/>
</dbReference>
<dbReference type="OrthoDB" id="5418203at2759"/>
<dbReference type="Pfam" id="PF10309">
    <property type="entry name" value="NCBP3"/>
    <property type="match status" value="1"/>
</dbReference>
<feature type="compositionally biased region" description="Low complexity" evidence="1">
    <location>
        <begin position="173"/>
        <end position="186"/>
    </location>
</feature>
<organism evidence="2 3">
    <name type="scientific">Psilocybe cyanescens</name>
    <dbReference type="NCBI Taxonomy" id="93625"/>
    <lineage>
        <taxon>Eukaryota</taxon>
        <taxon>Fungi</taxon>
        <taxon>Dikarya</taxon>
        <taxon>Basidiomycota</taxon>
        <taxon>Agaricomycotina</taxon>
        <taxon>Agaricomycetes</taxon>
        <taxon>Agaricomycetidae</taxon>
        <taxon>Agaricales</taxon>
        <taxon>Agaricineae</taxon>
        <taxon>Strophariaceae</taxon>
        <taxon>Psilocybe</taxon>
    </lineage>
</organism>
<dbReference type="STRING" id="93625.A0A409WN10"/>
<accession>A0A409WN10</accession>
<dbReference type="AlphaFoldDB" id="A0A409WN10"/>
<evidence type="ECO:0000256" key="1">
    <source>
        <dbReference type="SAM" id="MobiDB-lite"/>
    </source>
</evidence>
<feature type="compositionally biased region" description="Low complexity" evidence="1">
    <location>
        <begin position="136"/>
        <end position="148"/>
    </location>
</feature>
<name>A0A409WN10_PSICY</name>